<feature type="compositionally biased region" description="Polar residues" evidence="1">
    <location>
        <begin position="99"/>
        <end position="116"/>
    </location>
</feature>
<protein>
    <recommendedName>
        <fullName evidence="3">RRM domain-containing protein</fullName>
    </recommendedName>
</protein>
<organism evidence="2">
    <name type="scientific">Ananas comosus var. bracteatus</name>
    <name type="common">red pineapple</name>
    <dbReference type="NCBI Taxonomy" id="296719"/>
    <lineage>
        <taxon>Eukaryota</taxon>
        <taxon>Viridiplantae</taxon>
        <taxon>Streptophyta</taxon>
        <taxon>Embryophyta</taxon>
        <taxon>Tracheophyta</taxon>
        <taxon>Spermatophyta</taxon>
        <taxon>Magnoliopsida</taxon>
        <taxon>Liliopsida</taxon>
        <taxon>Poales</taxon>
        <taxon>Bromeliaceae</taxon>
        <taxon>Bromelioideae</taxon>
        <taxon>Ananas</taxon>
    </lineage>
</organism>
<dbReference type="AlphaFoldDB" id="A0A6V7NXV6"/>
<sequence>MGALDFTLQVVNLPLNATKEDLLAFFFYCGTVDKIHLQRNNPPTYLQSATIGDRQVHILPLENTRDIPITLSASENMDTQCHAPGSLLDLKPTPPVKALTSSSVQSHTQPKITKQC</sequence>
<dbReference type="SUPFAM" id="SSF54928">
    <property type="entry name" value="RNA-binding domain, RBD"/>
    <property type="match status" value="1"/>
</dbReference>
<dbReference type="InterPro" id="IPR035979">
    <property type="entry name" value="RBD_domain_sf"/>
</dbReference>
<feature type="region of interest" description="Disordered" evidence="1">
    <location>
        <begin position="82"/>
        <end position="116"/>
    </location>
</feature>
<evidence type="ECO:0000256" key="1">
    <source>
        <dbReference type="SAM" id="MobiDB-lite"/>
    </source>
</evidence>
<name>A0A6V7NXV6_ANACO</name>
<proteinExistence type="predicted"/>
<evidence type="ECO:0000313" key="2">
    <source>
        <dbReference type="EMBL" id="CAD1823318.1"/>
    </source>
</evidence>
<evidence type="ECO:0008006" key="3">
    <source>
        <dbReference type="Google" id="ProtNLM"/>
    </source>
</evidence>
<dbReference type="GO" id="GO:0003676">
    <property type="term" value="F:nucleic acid binding"/>
    <property type="evidence" value="ECO:0007669"/>
    <property type="project" value="InterPro"/>
</dbReference>
<reference evidence="2" key="1">
    <citation type="submission" date="2020-07" db="EMBL/GenBank/DDBJ databases">
        <authorList>
            <person name="Lin J."/>
        </authorList>
    </citation>
    <scope>NUCLEOTIDE SEQUENCE</scope>
</reference>
<gene>
    <name evidence="2" type="ORF">CB5_LOCUS6529</name>
</gene>
<dbReference type="EMBL" id="LR862143">
    <property type="protein sequence ID" value="CAD1823318.1"/>
    <property type="molecule type" value="Genomic_DNA"/>
</dbReference>
<accession>A0A6V7NXV6</accession>